<evidence type="ECO:0000256" key="5">
    <source>
        <dbReference type="SAM" id="Phobius"/>
    </source>
</evidence>
<dbReference type="GO" id="GO:0016020">
    <property type="term" value="C:membrane"/>
    <property type="evidence" value="ECO:0007669"/>
    <property type="project" value="UniProtKB-SubCell"/>
</dbReference>
<evidence type="ECO:0000313" key="8">
    <source>
        <dbReference type="Proteomes" id="UP000531659"/>
    </source>
</evidence>
<feature type="transmembrane region" description="Helical" evidence="5">
    <location>
        <begin position="33"/>
        <end position="54"/>
    </location>
</feature>
<comment type="caution">
    <text evidence="7">The sequence shown here is derived from an EMBL/GenBank/DDBJ whole genome shotgun (WGS) entry which is preliminary data.</text>
</comment>
<dbReference type="RefSeq" id="WP_171298890.1">
    <property type="nucleotide sequence ID" value="NZ_CP087098.1"/>
</dbReference>
<feature type="domain" description="RDD" evidence="6">
    <location>
        <begin position="18"/>
        <end position="148"/>
    </location>
</feature>
<comment type="subcellular location">
    <subcellularLocation>
        <location evidence="1">Membrane</location>
        <topology evidence="1">Multi-pass membrane protein</topology>
    </subcellularLocation>
</comment>
<name>A0A7Y3SZM1_9CLOT</name>
<evidence type="ECO:0000256" key="4">
    <source>
        <dbReference type="ARBA" id="ARBA00023136"/>
    </source>
</evidence>
<keyword evidence="3 5" id="KW-1133">Transmembrane helix</keyword>
<sequence length="230" mass="26570">MKRIKITTPENIEVEYTLAGLGSRTGAALIDMIIQGVMILLLAIALVLIGVFSPDFWSEYYGWIIGGTLLVYVLISYGYFIAMELSMNGMTPGKKIFKIRTIRSNGQPITLKHSALRNLFRVFLDVFAVGVVLIFFTKEHKRVGDYVASTIVVVEENKARPIMMEGLNVINEQYSHLISQKEYEILREYVHRKNDIEDCDYLRTELNKHFRKKFETEVCLKEWDDFITEL</sequence>
<evidence type="ECO:0000313" key="7">
    <source>
        <dbReference type="EMBL" id="NNU78320.1"/>
    </source>
</evidence>
<dbReference type="PANTHER" id="PTHR38480">
    <property type="entry name" value="SLR0254 PROTEIN"/>
    <property type="match status" value="1"/>
</dbReference>
<dbReference type="InterPro" id="IPR010432">
    <property type="entry name" value="RDD"/>
</dbReference>
<gene>
    <name evidence="7" type="ORF">HLQ16_20620</name>
</gene>
<evidence type="ECO:0000256" key="2">
    <source>
        <dbReference type="ARBA" id="ARBA00022692"/>
    </source>
</evidence>
<protein>
    <submittedName>
        <fullName evidence="7">RDD family protein</fullName>
    </submittedName>
</protein>
<feature type="transmembrane region" description="Helical" evidence="5">
    <location>
        <begin position="119"/>
        <end position="136"/>
    </location>
</feature>
<keyword evidence="2 5" id="KW-0812">Transmembrane</keyword>
<evidence type="ECO:0000259" key="6">
    <source>
        <dbReference type="Pfam" id="PF06271"/>
    </source>
</evidence>
<evidence type="ECO:0000256" key="1">
    <source>
        <dbReference type="ARBA" id="ARBA00004141"/>
    </source>
</evidence>
<dbReference type="AlphaFoldDB" id="A0A7Y3SZM1"/>
<evidence type="ECO:0000256" key="3">
    <source>
        <dbReference type="ARBA" id="ARBA00022989"/>
    </source>
</evidence>
<feature type="transmembrane region" description="Helical" evidence="5">
    <location>
        <begin position="60"/>
        <end position="80"/>
    </location>
</feature>
<dbReference type="EMBL" id="JABEYB010000021">
    <property type="protein sequence ID" value="NNU78320.1"/>
    <property type="molecule type" value="Genomic_DNA"/>
</dbReference>
<accession>A0A7Y3SZM1</accession>
<dbReference type="Proteomes" id="UP000531659">
    <property type="component" value="Unassembled WGS sequence"/>
</dbReference>
<organism evidence="7 8">
    <name type="scientific">Clostridium estertheticum</name>
    <dbReference type="NCBI Taxonomy" id="238834"/>
    <lineage>
        <taxon>Bacteria</taxon>
        <taxon>Bacillati</taxon>
        <taxon>Bacillota</taxon>
        <taxon>Clostridia</taxon>
        <taxon>Eubacteriales</taxon>
        <taxon>Clostridiaceae</taxon>
        <taxon>Clostridium</taxon>
    </lineage>
</organism>
<dbReference type="PANTHER" id="PTHR38480:SF1">
    <property type="entry name" value="SLR0254 PROTEIN"/>
    <property type="match status" value="1"/>
</dbReference>
<reference evidence="7 8" key="1">
    <citation type="submission" date="2020-05" db="EMBL/GenBank/DDBJ databases">
        <title>Complete genome of Clostridium estertheticum subspecies estertheticum, isolated from Vacuum packed lamb meat from New Zealand imported to Switzerland.</title>
        <authorList>
            <person name="Wambui J."/>
            <person name="Stevens M.J.A."/>
            <person name="Stephan R."/>
        </authorList>
    </citation>
    <scope>NUCLEOTIDE SEQUENCE [LARGE SCALE GENOMIC DNA]</scope>
    <source>
        <strain evidence="7 8">CEST001</strain>
    </source>
</reference>
<proteinExistence type="predicted"/>
<keyword evidence="4 5" id="KW-0472">Membrane</keyword>
<dbReference type="Pfam" id="PF06271">
    <property type="entry name" value="RDD"/>
    <property type="match status" value="1"/>
</dbReference>